<dbReference type="EnsemblMetazoa" id="PPA36425.1">
    <property type="protein sequence ID" value="PPA36425.1"/>
    <property type="gene ID" value="WBGene00274794"/>
</dbReference>
<dbReference type="AlphaFoldDB" id="A0A2A6CY76"/>
<sequence length="275" mass="29990">MSATAVLLALAAVVVGTVDAMCFDNSKPSPPRDVIKPVHIVDNIEACKTECWKETACLAISHDPISNKCVQLGAEKRGTCAGKGFYPHVKCEDTVDCDYFSEGTVSTTTPTPADRSPFCAAINIYGNLPPTECGTVPSEMACSVENQCYCKDKKEIYVTSYDTGVYGVNIICLRVPNAAGSWYLIDQTFTLTLMLENNNLEGACQSIKHATFPICMCKVPIVIGGTRNGDEFCAGKGVDNWTANTKNYPEFHTQLSCTEEGWRDGINDYDPLRVY</sequence>
<accession>A0A2A6CY76</accession>
<dbReference type="Proteomes" id="UP000005239">
    <property type="component" value="Unassembled WGS sequence"/>
</dbReference>
<reference evidence="1" key="2">
    <citation type="submission" date="2022-06" db="UniProtKB">
        <authorList>
            <consortium name="EnsemblMetazoa"/>
        </authorList>
    </citation>
    <scope>IDENTIFICATION</scope>
    <source>
        <strain evidence="1">PS312</strain>
    </source>
</reference>
<reference evidence="2" key="1">
    <citation type="journal article" date="2008" name="Nat. Genet.">
        <title>The Pristionchus pacificus genome provides a unique perspective on nematode lifestyle and parasitism.</title>
        <authorList>
            <person name="Dieterich C."/>
            <person name="Clifton S.W."/>
            <person name="Schuster L.N."/>
            <person name="Chinwalla A."/>
            <person name="Delehaunty K."/>
            <person name="Dinkelacker I."/>
            <person name="Fulton L."/>
            <person name="Fulton R."/>
            <person name="Godfrey J."/>
            <person name="Minx P."/>
            <person name="Mitreva M."/>
            <person name="Roeseler W."/>
            <person name="Tian H."/>
            <person name="Witte H."/>
            <person name="Yang S.P."/>
            <person name="Wilson R.K."/>
            <person name="Sommer R.J."/>
        </authorList>
    </citation>
    <scope>NUCLEOTIDE SEQUENCE [LARGE SCALE GENOMIC DNA]</scope>
    <source>
        <strain evidence="2">PS312</strain>
    </source>
</reference>
<keyword evidence="2" id="KW-1185">Reference proteome</keyword>
<evidence type="ECO:0000313" key="2">
    <source>
        <dbReference type="Proteomes" id="UP000005239"/>
    </source>
</evidence>
<organism evidence="1 2">
    <name type="scientific">Pristionchus pacificus</name>
    <name type="common">Parasitic nematode worm</name>
    <dbReference type="NCBI Taxonomy" id="54126"/>
    <lineage>
        <taxon>Eukaryota</taxon>
        <taxon>Metazoa</taxon>
        <taxon>Ecdysozoa</taxon>
        <taxon>Nematoda</taxon>
        <taxon>Chromadorea</taxon>
        <taxon>Rhabditida</taxon>
        <taxon>Rhabditina</taxon>
        <taxon>Diplogasteromorpha</taxon>
        <taxon>Diplogasteroidea</taxon>
        <taxon>Neodiplogasteridae</taxon>
        <taxon>Pristionchus</taxon>
    </lineage>
</organism>
<gene>
    <name evidence="1" type="primary">WBGene00274794</name>
</gene>
<name>A0A2A6CY76_PRIPA</name>
<accession>A0A8R1YRX0</accession>
<evidence type="ECO:0000313" key="1">
    <source>
        <dbReference type="EnsemblMetazoa" id="PPA36425.1"/>
    </source>
</evidence>
<proteinExistence type="predicted"/>
<protein>
    <submittedName>
        <fullName evidence="1">Uncharacterized protein</fullName>
    </submittedName>
</protein>